<organism evidence="3 4">
    <name type="scientific">Halorubrum halodurans</name>
    <dbReference type="NCBI Taxonomy" id="1383851"/>
    <lineage>
        <taxon>Archaea</taxon>
        <taxon>Methanobacteriati</taxon>
        <taxon>Methanobacteriota</taxon>
        <taxon>Stenosarchaea group</taxon>
        <taxon>Halobacteria</taxon>
        <taxon>Halobacteriales</taxon>
        <taxon>Haloferacaceae</taxon>
        <taxon>Halorubrum</taxon>
    </lineage>
</organism>
<keyword evidence="1" id="KW-0472">Membrane</keyword>
<dbReference type="InterPro" id="IPR006311">
    <property type="entry name" value="TAT_signal"/>
</dbReference>
<accession>A0A256IS35</accession>
<sequence>MTADGSGRRTDALADLSRRRLLAGLGGLGAIGAASGAGTFAYLTDDERLPRNRIGAGEVALDVSCSDSSGNGGCTVSNGLVSYTPENPIDRGDWGDVTFDVSVRTNPARLWFATTCPPTRDPLGEELDVSLRVGDEWVFPSGSLSELRREFADGLRVDDRDGGACLDPEGDALEIELAWELPADAPADAGGETTAFEFRLYTEQCRHVSEGDAAGSNPYAGIDCDEPRDGCPNCDYAGKVDVDERIVRSDAGDASTWLAIDEGPLAGDAYLLVTDVEYKDDDEEAVGVRFDLVDANGDPAGELCEVRIKGGNDTATYPIEPPSTDTGETLYAPENDGGNPAGISNVQIDVCVDDDGGNGDDDDPVDCECGGNVRYRDLTFRYDGGSDAAIRVTTQRTGGGDEVVFEEATIASGGTFTADGSDVSQTWANVGTSLGQNTTIEIVSGGDSGASERVEVHTSCSEVLAIGDTFGSDGSGGTLYELVGGTFTDENALCGSEDLR</sequence>
<dbReference type="EMBL" id="NHPJ01000005">
    <property type="protein sequence ID" value="OYR59351.1"/>
    <property type="molecule type" value="Genomic_DNA"/>
</dbReference>
<comment type="caution">
    <text evidence="3">The sequence shown here is derived from an EMBL/GenBank/DDBJ whole genome shotgun (WGS) entry which is preliminary data.</text>
</comment>
<feature type="domain" description="DUF7467" evidence="2">
    <location>
        <begin position="386"/>
        <end position="472"/>
    </location>
</feature>
<protein>
    <recommendedName>
        <fullName evidence="2">DUF7467 domain-containing protein</fullName>
    </recommendedName>
</protein>
<proteinExistence type="predicted"/>
<dbReference type="Proteomes" id="UP000216308">
    <property type="component" value="Unassembled WGS sequence"/>
</dbReference>
<dbReference type="AlphaFoldDB" id="A0A256IS35"/>
<evidence type="ECO:0000256" key="1">
    <source>
        <dbReference type="SAM" id="Phobius"/>
    </source>
</evidence>
<feature type="transmembrane region" description="Helical" evidence="1">
    <location>
        <begin position="21"/>
        <end position="43"/>
    </location>
</feature>
<name>A0A256IS35_9EURY</name>
<reference evidence="3 4" key="1">
    <citation type="journal article" date="2014" name="Front. Microbiol.">
        <title>Population and genomic analysis of the genus Halorubrum.</title>
        <authorList>
            <person name="Fullmer M.S."/>
            <person name="Soucy S.M."/>
            <person name="Swithers K.S."/>
            <person name="Makkay A.M."/>
            <person name="Wheeler R."/>
            <person name="Ventosa A."/>
            <person name="Gogarten J.P."/>
            <person name="Papke R.T."/>
        </authorList>
    </citation>
    <scope>NUCLEOTIDE SEQUENCE [LARGE SCALE GENOMIC DNA]</scope>
    <source>
        <strain evidence="3 4">Cb34</strain>
    </source>
</reference>
<dbReference type="Pfam" id="PF24269">
    <property type="entry name" value="DUF7467"/>
    <property type="match status" value="1"/>
</dbReference>
<evidence type="ECO:0000259" key="2">
    <source>
        <dbReference type="Pfam" id="PF24269"/>
    </source>
</evidence>
<dbReference type="OrthoDB" id="162072at2157"/>
<keyword evidence="1" id="KW-0812">Transmembrane</keyword>
<keyword evidence="4" id="KW-1185">Reference proteome</keyword>
<dbReference type="RefSeq" id="WP_094529238.1">
    <property type="nucleotide sequence ID" value="NZ_NHPJ01000005.1"/>
</dbReference>
<evidence type="ECO:0000313" key="4">
    <source>
        <dbReference type="Proteomes" id="UP000216308"/>
    </source>
</evidence>
<keyword evidence="1" id="KW-1133">Transmembrane helix</keyword>
<evidence type="ECO:0000313" key="3">
    <source>
        <dbReference type="EMBL" id="OYR59351.1"/>
    </source>
</evidence>
<gene>
    <name evidence="3" type="ORF">DJ70_00830</name>
</gene>
<dbReference type="InterPro" id="IPR055890">
    <property type="entry name" value="DUF7467"/>
</dbReference>
<dbReference type="PROSITE" id="PS51318">
    <property type="entry name" value="TAT"/>
    <property type="match status" value="1"/>
</dbReference>